<dbReference type="EMBL" id="CYSB01000026">
    <property type="protein sequence ID" value="CUH66217.1"/>
    <property type="molecule type" value="Genomic_DNA"/>
</dbReference>
<proteinExistence type="predicted"/>
<accession>A0A0P1FDI3</accession>
<dbReference type="EMBL" id="CYSC01000033">
    <property type="protein sequence ID" value="CUH72545.1"/>
    <property type="molecule type" value="Genomic_DNA"/>
</dbReference>
<dbReference type="AlphaFoldDB" id="A0A0P1FDI3"/>
<keyword evidence="3" id="KW-1185">Reference proteome</keyword>
<dbReference type="Proteomes" id="UP000051887">
    <property type="component" value="Unassembled WGS sequence"/>
</dbReference>
<dbReference type="Proteomes" id="UP000051086">
    <property type="component" value="Unassembled WGS sequence"/>
</dbReference>
<organism evidence="2 4">
    <name type="scientific">Thalassovita autumnalis</name>
    <dbReference type="NCBI Taxonomy" id="2072972"/>
    <lineage>
        <taxon>Bacteria</taxon>
        <taxon>Pseudomonadati</taxon>
        <taxon>Pseudomonadota</taxon>
        <taxon>Alphaproteobacteria</taxon>
        <taxon>Rhodobacterales</taxon>
        <taxon>Roseobacteraceae</taxon>
        <taxon>Thalassovita</taxon>
    </lineage>
</organism>
<evidence type="ECO:0000313" key="2">
    <source>
        <dbReference type="EMBL" id="CUH72545.1"/>
    </source>
</evidence>
<evidence type="ECO:0000313" key="1">
    <source>
        <dbReference type="EMBL" id="CUH66217.1"/>
    </source>
</evidence>
<evidence type="ECO:0000313" key="3">
    <source>
        <dbReference type="Proteomes" id="UP000051086"/>
    </source>
</evidence>
<gene>
    <name evidence="1" type="ORF">TL5118_01648</name>
    <name evidence="2" type="ORF">TL5120_02350</name>
</gene>
<protein>
    <submittedName>
        <fullName evidence="2">Uncharacterized protein</fullName>
    </submittedName>
</protein>
<sequence>MVQTDSFRILPHFSWPAIHALDTVLGYPRRGRIDA</sequence>
<name>A0A0P1FDI3_9RHOB</name>
<reference evidence="2 4" key="2">
    <citation type="submission" date="2015-09" db="EMBL/GenBank/DDBJ databases">
        <authorList>
            <consortium name="Swine Surveillance"/>
        </authorList>
    </citation>
    <scope>NUCLEOTIDE SEQUENCE [LARGE SCALE GENOMIC DNA]</scope>
    <source>
        <strain evidence="2 4">5120</strain>
    </source>
</reference>
<evidence type="ECO:0000313" key="4">
    <source>
        <dbReference type="Proteomes" id="UP000051887"/>
    </source>
</evidence>
<reference evidence="1 3" key="1">
    <citation type="submission" date="2015-09" db="EMBL/GenBank/DDBJ databases">
        <authorList>
            <person name="Rodrigo-Torres L."/>
            <person name="Arahal D.R."/>
        </authorList>
    </citation>
    <scope>NUCLEOTIDE SEQUENCE [LARGE SCALE GENOMIC DNA]</scope>
    <source>
        <strain evidence="1 3">CECT 5118</strain>
    </source>
</reference>